<dbReference type="InterPro" id="IPR032792">
    <property type="entry name" value="AGL_glucanoTrfase"/>
</dbReference>
<evidence type="ECO:0000256" key="12">
    <source>
        <dbReference type="ARBA" id="ARBA00023056"/>
    </source>
</evidence>
<dbReference type="Gene3D" id="3.20.20.80">
    <property type="entry name" value="Glycosidases"/>
    <property type="match status" value="2"/>
</dbReference>
<evidence type="ECO:0000256" key="10">
    <source>
        <dbReference type="ARBA" id="ARBA00022679"/>
    </source>
</evidence>
<dbReference type="Proteomes" id="UP000038010">
    <property type="component" value="Unassembled WGS sequence"/>
</dbReference>
<evidence type="ECO:0000256" key="11">
    <source>
        <dbReference type="ARBA" id="ARBA00022801"/>
    </source>
</evidence>
<dbReference type="InterPro" id="IPR010401">
    <property type="entry name" value="AGL/Gdb1"/>
</dbReference>
<evidence type="ECO:0000256" key="1">
    <source>
        <dbReference type="ARBA" id="ARBA00000439"/>
    </source>
</evidence>
<evidence type="ECO:0000256" key="13">
    <source>
        <dbReference type="ARBA" id="ARBA00023268"/>
    </source>
</evidence>
<dbReference type="GO" id="GO:0005980">
    <property type="term" value="P:glycogen catabolic process"/>
    <property type="evidence" value="ECO:0007669"/>
    <property type="project" value="InterPro"/>
</dbReference>
<evidence type="ECO:0000256" key="14">
    <source>
        <dbReference type="ARBA" id="ARBA00023295"/>
    </source>
</evidence>
<evidence type="ECO:0000256" key="16">
    <source>
        <dbReference type="ARBA" id="ARBA00031477"/>
    </source>
</evidence>
<dbReference type="PANTHER" id="PTHR10569">
    <property type="entry name" value="GLYCOGEN DEBRANCHING ENZYME"/>
    <property type="match status" value="1"/>
</dbReference>
<evidence type="ECO:0000259" key="18">
    <source>
        <dbReference type="Pfam" id="PF14699"/>
    </source>
</evidence>
<dbReference type="InterPro" id="IPR008928">
    <property type="entry name" value="6-hairpin_glycosidase_sf"/>
</dbReference>
<dbReference type="EMBL" id="LFJN01000001">
    <property type="protein sequence ID" value="KPI45891.1"/>
    <property type="molecule type" value="Genomic_DNA"/>
</dbReference>
<dbReference type="Gene3D" id="1.50.10.10">
    <property type="match status" value="1"/>
</dbReference>
<dbReference type="InterPro" id="IPR032790">
    <property type="entry name" value="GDE_C"/>
</dbReference>
<feature type="domain" description="Glycogen debranching enzyme glucanotransferase" evidence="19">
    <location>
        <begin position="141"/>
        <end position="571"/>
    </location>
</feature>
<keyword evidence="10" id="KW-0808">Transferase</keyword>
<keyword evidence="9" id="KW-0328">Glycosyltransferase</keyword>
<dbReference type="RefSeq" id="XP_018005854.1">
    <property type="nucleotide sequence ID" value="XM_018148423.1"/>
</dbReference>
<evidence type="ECO:0000256" key="6">
    <source>
        <dbReference type="ARBA" id="ARBA00012778"/>
    </source>
</evidence>
<dbReference type="Pfam" id="PF06202">
    <property type="entry name" value="GDE_C"/>
    <property type="match status" value="1"/>
</dbReference>
<comment type="catalytic activity">
    <reaction evidence="1">
        <text>Transfers a segment of a (1-&gt;4)-alpha-D-glucan to a new position in an acceptor, which may be glucose or a (1-&gt;4)-alpha-D-glucan.</text>
        <dbReference type="EC" id="2.4.1.25"/>
    </reaction>
</comment>
<feature type="domain" description="Eukaryotic glycogen debranching enzyme N-terminal" evidence="18">
    <location>
        <begin position="42"/>
        <end position="137"/>
    </location>
</feature>
<keyword evidence="22" id="KW-1185">Reference proteome</keyword>
<evidence type="ECO:0000259" key="17">
    <source>
        <dbReference type="Pfam" id="PF06202"/>
    </source>
</evidence>
<dbReference type="OrthoDB" id="10248904at2759"/>
<dbReference type="InterPro" id="IPR029436">
    <property type="entry name" value="AGL_euk_N"/>
</dbReference>
<organism evidence="21 22">
    <name type="scientific">Cyphellophora attinorum</name>
    <dbReference type="NCBI Taxonomy" id="1664694"/>
    <lineage>
        <taxon>Eukaryota</taxon>
        <taxon>Fungi</taxon>
        <taxon>Dikarya</taxon>
        <taxon>Ascomycota</taxon>
        <taxon>Pezizomycotina</taxon>
        <taxon>Eurotiomycetes</taxon>
        <taxon>Chaetothyriomycetidae</taxon>
        <taxon>Chaetothyriales</taxon>
        <taxon>Cyphellophoraceae</taxon>
        <taxon>Cyphellophora</taxon>
    </lineage>
</organism>
<evidence type="ECO:0000259" key="20">
    <source>
        <dbReference type="Pfam" id="PF14702"/>
    </source>
</evidence>
<evidence type="ECO:0000256" key="15">
    <source>
        <dbReference type="ARBA" id="ARBA00025780"/>
    </source>
</evidence>
<keyword evidence="12" id="KW-0320">Glycogen biosynthesis</keyword>
<reference evidence="21 22" key="1">
    <citation type="submission" date="2015-06" db="EMBL/GenBank/DDBJ databases">
        <title>Draft genome of the ant-associated black yeast Phialophora attae CBS 131958.</title>
        <authorList>
            <person name="Moreno L.F."/>
            <person name="Stielow B.J."/>
            <person name="de Hoog S."/>
            <person name="Vicente V.A."/>
            <person name="Weiss V.A."/>
            <person name="de Vries M."/>
            <person name="Cruz L.M."/>
            <person name="Souza E.M."/>
        </authorList>
    </citation>
    <scope>NUCLEOTIDE SEQUENCE [LARGE SCALE GENOMIC DNA]</scope>
    <source>
        <strain evidence="21 22">CBS 131958</strain>
    </source>
</reference>
<comment type="similarity">
    <text evidence="15">Belongs to the glycogen debranching enzyme family.</text>
</comment>
<evidence type="ECO:0000313" key="22">
    <source>
        <dbReference type="Proteomes" id="UP000038010"/>
    </source>
</evidence>
<accession>A0A0N0NS63</accession>
<comment type="function">
    <text evidence="3">Multifunctional enzyme acting as 1,4-alpha-D-glucan:1,4-alpha-D-glucan 4-alpha-D-glycosyltransferase and amylo-1,6-glucosidase in glycogen degradation.</text>
</comment>
<dbReference type="EC" id="2.4.1.25" evidence="5"/>
<dbReference type="GO" id="GO:0005978">
    <property type="term" value="P:glycogen biosynthetic process"/>
    <property type="evidence" value="ECO:0007669"/>
    <property type="project" value="UniProtKB-KW"/>
</dbReference>
<sequence length="1538" mass="172636">MPPKTHQGNRLIYVLPLTDGGAPDVPNEYIYLPAPTEPPYYLRFAIEGTSSICRHGSLWVNIPAPGEQFDRTKYREYKLQPDFNKTLHIDVPITTAGAFSFYTTYSPLPELSLEKVAAPAPTKTKTYYIDVEPSLKLAGSKLPLDALCIFSVVSKFMGKFPEDWEKHLRGISGRGYNMIHFTPLQQRGESNSPYSLYDQLAWDEELFPGGESEVQKLIQSMEEDYEVLGLTDVVFNHTANNSKWLEDHPEAGYNVETAPWLESALELDNALLEFSDNLASLGLPTDIKSGEDLDKVIGSIKEHVISKIRLWEYFACDVESDAAAVLDAWKKGENRPPSDGFDDSTWSVYQKAEFLRTRGMLNGLRIDGRYSRKVDPPVAAALLTAIYGRAGDVDDGTIDNAIRAILNEMNLPFYREYDEDVAAILDQVKGRAQYTRLDSNGPKAGPVTKESPLIETYFARLPLNETTKKHNPKALALAVNGWIWAADAMKDNAGPDWRPYLRRELIPWSDCVKLRYGNGPEDNPFLWEHMAKYVRASAKYFTAFRIDNCHSTPIHVAEYMLDEARKVRSDLAVFAELFTNNEQTDFEFIKRLGLSALIREAMQSWSTQELSRIVHRHCGRPIGSFEIDVPAPVKKGLVNGSAETNGTNGLTTKEIIKRVRESPVHALFMDCTHDNEMPAQKRDARDTLLRRLCVMGFDEIYPKLVEIVHETRMYQSINSEGEVITGAGEGGIGGIKKLFNQIHTMMGKDGYNETFLDHKGEIITLHRVHPDSRKGYFLIAHTAFPGYGNGNGGLSPVHLAGTKARLLGAWALEVDQSEEAKQHALADDKLVGLPARTKNIKGVKIDINGDDSTIQIPEYFPPGSIALFETWLPSAEHSSGLNNFLSSGAEEAFGELDLVDLNFVLYKCDAEERDASAGQDGAYTIPDYGQLVYAGLQGWWSVLEPIIRENNLGHPLCNHLRQGQWALDFIVGRLNREAKKQGHERLQKPADWLRDRFDAVRGIPSFLLPRYFAYIVEIAFNAAWSRGLQLLSDSIQHAQPFVQSLGMVSVQQTGFVKSASLWPTKEVPSLAAGLPHFSVEWARCWGRDVFISLRGLFLCTGRFEEAKEHIKAFGSVLKHGLIPNLLSSGNAPRYNSRDSPWFFLQNIQDYVALAPEGVAVLKEKVPRRFLPYDDTWFPHDDPRAYSKESTIEDIIQEILQRHASGLSFREYNAGPQLDMQMSDAGFQIDVHVDWKTGIIFGGNQSNCGTWMDKMGESPRAGSKGVPGTPRDGAAVEITGLSYSALKWLASLNEQGKYTYDGVDTEHGRITLKEWAAKIKANFERCYWVPLNPKDDHDAEDSVDPKIINRRGIYKDLYKSGKPYEDYQLRCNFPIAMTVAPDLFRPEHALIALKLADEVLRGPTGMATLDPADLNYRPYYNNSEDSDDFATSKGRNYHQGPEWLWPTGFFLRALLKFDLMRRKTTAEKLESFQQVTRRLAGCKAAIKESPWRGLTELTNKGGSYCGDSSPTQAWSAGCLMDLFQDAIDLGIDLEGLKLE</sequence>
<evidence type="ECO:0000256" key="4">
    <source>
        <dbReference type="ARBA" id="ARBA00004496"/>
    </source>
</evidence>
<dbReference type="SUPFAM" id="SSF48208">
    <property type="entry name" value="Six-hairpin glycosidases"/>
    <property type="match status" value="1"/>
</dbReference>
<evidence type="ECO:0000256" key="7">
    <source>
        <dbReference type="ARBA" id="ARBA00020723"/>
    </source>
</evidence>
<dbReference type="STRING" id="1664694.A0A0N0NS63"/>
<dbReference type="VEuPathDB" id="FungiDB:AB675_800"/>
<evidence type="ECO:0000313" key="21">
    <source>
        <dbReference type="EMBL" id="KPI45891.1"/>
    </source>
</evidence>
<keyword evidence="14" id="KW-0326">Glycosidase</keyword>
<dbReference type="InterPro" id="IPR012341">
    <property type="entry name" value="6hp_glycosidase-like_sf"/>
</dbReference>
<dbReference type="Pfam" id="PF14701">
    <property type="entry name" value="hDGE_amylase"/>
    <property type="match status" value="1"/>
</dbReference>
<evidence type="ECO:0000256" key="3">
    <source>
        <dbReference type="ARBA" id="ARBA00003530"/>
    </source>
</evidence>
<name>A0A0N0NS63_9EURO</name>
<dbReference type="InterPro" id="IPR032788">
    <property type="entry name" value="AGL_central"/>
</dbReference>
<feature type="domain" description="Glycogen debranching enzyme C-terminal" evidence="17">
    <location>
        <begin position="1060"/>
        <end position="1519"/>
    </location>
</feature>
<dbReference type="Pfam" id="PF14702">
    <property type="entry name" value="hGDE_central"/>
    <property type="match status" value="1"/>
</dbReference>
<comment type="catalytic activity">
    <reaction evidence="2">
        <text>Hydrolysis of (1-&gt;6)-alpha-D-glucosidic branch linkages in glycogen phosphorylase limit dextrin.</text>
        <dbReference type="EC" id="3.2.1.33"/>
    </reaction>
</comment>
<comment type="caution">
    <text evidence="21">The sequence shown here is derived from an EMBL/GenBank/DDBJ whole genome shotgun (WGS) entry which is preliminary data.</text>
</comment>
<dbReference type="SUPFAM" id="SSF51445">
    <property type="entry name" value="(Trans)glycosidases"/>
    <property type="match status" value="1"/>
</dbReference>
<dbReference type="FunFam" id="1.50.10.10:FF:000039">
    <property type="entry name" value="Glycogen debranching enzyme Gdb1, putative"/>
    <property type="match status" value="1"/>
</dbReference>
<dbReference type="GO" id="GO:0004135">
    <property type="term" value="F:amylo-alpha-1,6-glucosidase activity"/>
    <property type="evidence" value="ECO:0007669"/>
    <property type="project" value="UniProtKB-EC"/>
</dbReference>
<dbReference type="CDD" id="cd11327">
    <property type="entry name" value="AmyAc_Glg_debranch_2"/>
    <property type="match status" value="1"/>
</dbReference>
<keyword evidence="13" id="KW-0511">Multifunctional enzyme</keyword>
<protein>
    <recommendedName>
        <fullName evidence="7">Glycogen debranching enzyme</fullName>
        <ecNumber evidence="5">2.4.1.25</ecNumber>
        <ecNumber evidence="6">3.2.1.33</ecNumber>
    </recommendedName>
    <alternativeName>
        <fullName evidence="16">Glycogen debrancher</fullName>
    </alternativeName>
</protein>
<dbReference type="GeneID" id="28740292"/>
<keyword evidence="11" id="KW-0378">Hydrolase</keyword>
<dbReference type="EC" id="3.2.1.33" evidence="6"/>
<evidence type="ECO:0000256" key="2">
    <source>
        <dbReference type="ARBA" id="ARBA00000927"/>
    </source>
</evidence>
<gene>
    <name evidence="21" type="ORF">AB675_800</name>
</gene>
<evidence type="ECO:0000256" key="8">
    <source>
        <dbReference type="ARBA" id="ARBA00022490"/>
    </source>
</evidence>
<comment type="subcellular location">
    <subcellularLocation>
        <location evidence="4">Cytoplasm</location>
    </subcellularLocation>
</comment>
<dbReference type="FunFam" id="3.20.20.80:FF:000242">
    <property type="entry name" value="Glycogen debranching enzyme Gdb1, putative"/>
    <property type="match status" value="1"/>
</dbReference>
<evidence type="ECO:0000256" key="9">
    <source>
        <dbReference type="ARBA" id="ARBA00022676"/>
    </source>
</evidence>
<evidence type="ECO:0000256" key="5">
    <source>
        <dbReference type="ARBA" id="ARBA00012560"/>
    </source>
</evidence>
<dbReference type="GO" id="GO:0005737">
    <property type="term" value="C:cytoplasm"/>
    <property type="evidence" value="ECO:0007669"/>
    <property type="project" value="UniProtKB-SubCell"/>
</dbReference>
<evidence type="ECO:0000259" key="19">
    <source>
        <dbReference type="Pfam" id="PF14701"/>
    </source>
</evidence>
<dbReference type="PANTHER" id="PTHR10569:SF2">
    <property type="entry name" value="GLYCOGEN DEBRANCHING ENZYME"/>
    <property type="match status" value="1"/>
</dbReference>
<keyword evidence="8" id="KW-0963">Cytoplasm</keyword>
<dbReference type="GO" id="GO:0004134">
    <property type="term" value="F:4-alpha-glucanotransferase activity"/>
    <property type="evidence" value="ECO:0007669"/>
    <property type="project" value="UniProtKB-EC"/>
</dbReference>
<dbReference type="InterPro" id="IPR017853">
    <property type="entry name" value="GH"/>
</dbReference>
<dbReference type="Pfam" id="PF14699">
    <property type="entry name" value="hGDE_N"/>
    <property type="match status" value="1"/>
</dbReference>
<feature type="domain" description="Glycogen debranching enzyme central" evidence="20">
    <location>
        <begin position="731"/>
        <end position="974"/>
    </location>
</feature>
<proteinExistence type="inferred from homology"/>